<evidence type="ECO:0000313" key="6">
    <source>
        <dbReference type="Proteomes" id="UP000237819"/>
    </source>
</evidence>
<dbReference type="AlphaFoldDB" id="A0A2S8GFN1"/>
<evidence type="ECO:0000259" key="3">
    <source>
        <dbReference type="Pfam" id="PF07583"/>
    </source>
</evidence>
<dbReference type="EMBL" id="PUHZ01000024">
    <property type="protein sequence ID" value="PQO43249.1"/>
    <property type="molecule type" value="Genomic_DNA"/>
</dbReference>
<dbReference type="Gene3D" id="2.60.40.1080">
    <property type="match status" value="1"/>
</dbReference>
<keyword evidence="2" id="KW-0732">Signal</keyword>
<dbReference type="RefSeq" id="WP_105338462.1">
    <property type="nucleotide sequence ID" value="NZ_PUHZ01000024.1"/>
</dbReference>
<feature type="chain" id="PRO_5015468545" description="BIG2 domain-containing protein" evidence="2">
    <location>
        <begin position="23"/>
        <end position="1099"/>
    </location>
</feature>
<dbReference type="PANTHER" id="PTHR35889:SF3">
    <property type="entry name" value="F-BOX DOMAIN-CONTAINING PROTEIN"/>
    <property type="match status" value="1"/>
</dbReference>
<accession>A0A2S8GFN1</accession>
<name>A0A2S8GFN1_9BACT</name>
<dbReference type="InterPro" id="IPR022655">
    <property type="entry name" value="DUF1553"/>
</dbReference>
<evidence type="ECO:0000259" key="4">
    <source>
        <dbReference type="Pfam" id="PF07587"/>
    </source>
</evidence>
<proteinExistence type="predicted"/>
<reference evidence="5 6" key="1">
    <citation type="submission" date="2018-02" db="EMBL/GenBank/DDBJ databases">
        <title>Comparative genomes isolates from brazilian mangrove.</title>
        <authorList>
            <person name="Araujo J.E."/>
            <person name="Taketani R.G."/>
            <person name="Silva M.C.P."/>
            <person name="Loureco M.V."/>
            <person name="Andreote F.D."/>
        </authorList>
    </citation>
    <scope>NUCLEOTIDE SEQUENCE [LARGE SCALE GENOMIC DNA]</scope>
    <source>
        <strain evidence="5 6">Nap-Phe MGV</strain>
    </source>
</reference>
<evidence type="ECO:0000313" key="5">
    <source>
        <dbReference type="EMBL" id="PQO43249.1"/>
    </source>
</evidence>
<feature type="domain" description="DUF1553" evidence="4">
    <location>
        <begin position="576"/>
        <end position="801"/>
    </location>
</feature>
<dbReference type="Proteomes" id="UP000237819">
    <property type="component" value="Unassembled WGS sequence"/>
</dbReference>
<comment type="caution">
    <text evidence="5">The sequence shown here is derived from an EMBL/GenBank/DDBJ whole genome shotgun (WGS) entry which is preliminary data.</text>
</comment>
<evidence type="ECO:0008006" key="7">
    <source>
        <dbReference type="Google" id="ProtNLM"/>
    </source>
</evidence>
<sequence length="1099" mass="121422">MKSRTLFSTLLALAAIVSAAGAANEIPAGKQLVKVDVWPERIELDSPFAYAQVLVTGTLDSGEIVDLTRVAERKDESTQFQITPGGLVSPQADGEGELVLKYADQEVRVPVVVRDQEADVHVDYVRDVNPAMSKMGCNQGTCHGAKDGKNGFKLSLRGYDPQYDHRALVDDIAGRRFNRAAPDQSLMLLKTSGAIPHVGGQLTKPGDRRYEILRNWIAGGVKLNLESPKVTSIEILPQNPVIPLPKMKQQFVILANYADGTTKDVTADAFIESGNIEVAVADAYGVLSLMRRGEAAVLARYDGAYAATTVTVMGDRSGFEWTNPPTESYVDELVYDKLQRVKVLPSELCTDAEFIRRVSLDLTGLPPSAEEVKAFLADETPTQQKREALVDRLIGSAPFIEYWTNKWADLLQVNEKFLGEPGVHAFRDWIKESIAENKPYDQFVHEILTASGSNIDNPPSAYYKILRDPEGAMENTTQLFLAVRFNCNKCHDHPFERWTQSQYYQLSAFFAQIGRKEDKHYAGQRIGGTAVEGAQPLVEVVYDTGSGEVKHLLTGSVTPPEFPYQHDLAAAEADSRREKLAEWMTSPDNQYFAKSYVNRLWGYLFGIGIIEPIDDIRAGNPATNPQLLDRLTQEFIETDFDMHAILRRICTSRVYQHSVATNRWNDDDGINYSHALPRRLPAEVLFDSIHLATGSTPRLPGVPAGFRATQLTDVSARIPFLDDFGRPPRESSCECERSGGVMLGPVMKLVNGPTIADAIADPDSELTKLVSSTPDDGELVEELFLRFFARKPTAEEKDLAIRTLHESIGDYEQARQELAKYDAELMAKMAAWEAGSARTPEWTPLTASSMKSTVGAEFKSLDDQAILVSGNLSKDEYELTFPTDLTGITGIRIEALADSNLPSGGPGRAPNGNFVLSELKLSATSAKDAAQMAEVPLTGGEADFSQDNWDVRGAVDGNPSTGWAVSPRFNESHVAIYETADDAGFDGGSELKVRMNFQYQDGNHLLGKFRVSVTTSPRPLHLKSSLPEEIQQILAVAADQRSEEQTKKLTEFYRSRDNRLKQMQDKVAKLAELEKNQRLTGVQDLAWALINSPAFLFNR</sequence>
<feature type="signal peptide" evidence="2">
    <location>
        <begin position="1"/>
        <end position="22"/>
    </location>
</feature>
<organism evidence="5 6">
    <name type="scientific">Blastopirellula marina</name>
    <dbReference type="NCBI Taxonomy" id="124"/>
    <lineage>
        <taxon>Bacteria</taxon>
        <taxon>Pseudomonadati</taxon>
        <taxon>Planctomycetota</taxon>
        <taxon>Planctomycetia</taxon>
        <taxon>Pirellulales</taxon>
        <taxon>Pirellulaceae</taxon>
        <taxon>Blastopirellula</taxon>
    </lineage>
</organism>
<keyword evidence="1" id="KW-0175">Coiled coil</keyword>
<protein>
    <recommendedName>
        <fullName evidence="7">BIG2 domain-containing protein</fullName>
    </recommendedName>
</protein>
<feature type="domain" description="DUF1549" evidence="3">
    <location>
        <begin position="330"/>
        <end position="513"/>
    </location>
</feature>
<evidence type="ECO:0000256" key="1">
    <source>
        <dbReference type="SAM" id="Coils"/>
    </source>
</evidence>
<dbReference type="PANTHER" id="PTHR35889">
    <property type="entry name" value="CYCLOINULO-OLIGOSACCHARIDE FRUCTANOTRANSFERASE-RELATED"/>
    <property type="match status" value="1"/>
</dbReference>
<evidence type="ECO:0000256" key="2">
    <source>
        <dbReference type="SAM" id="SignalP"/>
    </source>
</evidence>
<dbReference type="InterPro" id="IPR011444">
    <property type="entry name" value="DUF1549"/>
</dbReference>
<dbReference type="Pfam" id="PF07587">
    <property type="entry name" value="PSD1"/>
    <property type="match status" value="1"/>
</dbReference>
<dbReference type="Pfam" id="PF07583">
    <property type="entry name" value="PSCyt2"/>
    <property type="match status" value="1"/>
</dbReference>
<feature type="coiled-coil region" evidence="1">
    <location>
        <begin position="804"/>
        <end position="831"/>
    </location>
</feature>
<gene>
    <name evidence="5" type="ORF">C5Y93_26485</name>
</gene>
<dbReference type="OrthoDB" id="289126at2"/>